<proteinExistence type="predicted"/>
<gene>
    <name evidence="2" type="ORF">JD82_02336</name>
</gene>
<dbReference type="PROSITE" id="PS00092">
    <property type="entry name" value="N6_MTASE"/>
    <property type="match status" value="1"/>
</dbReference>
<dbReference type="InterPro" id="IPR029063">
    <property type="entry name" value="SAM-dependent_MTases_sf"/>
</dbReference>
<feature type="domain" description="N(4)-bis(aminopropyl)spermidine synthase C-terminal" evidence="1">
    <location>
        <begin position="93"/>
        <end position="268"/>
    </location>
</feature>
<keyword evidence="3" id="KW-1185">Reference proteome</keyword>
<dbReference type="SUPFAM" id="SSF53335">
    <property type="entry name" value="S-adenosyl-L-methionine-dependent methyltransferases"/>
    <property type="match status" value="1"/>
</dbReference>
<evidence type="ECO:0000259" key="1">
    <source>
        <dbReference type="Pfam" id="PF01861"/>
    </source>
</evidence>
<dbReference type="GO" id="GO:0032259">
    <property type="term" value="P:methylation"/>
    <property type="evidence" value="ECO:0007669"/>
    <property type="project" value="InterPro"/>
</dbReference>
<evidence type="ECO:0000313" key="2">
    <source>
        <dbReference type="EMBL" id="TWH20490.1"/>
    </source>
</evidence>
<protein>
    <submittedName>
        <fullName evidence="2">Uncharacterized protein DUF43</fullName>
    </submittedName>
</protein>
<reference evidence="2 3" key="1">
    <citation type="submission" date="2019-07" db="EMBL/GenBank/DDBJ databases">
        <title>R&amp;d 2014.</title>
        <authorList>
            <person name="Klenk H.-P."/>
        </authorList>
    </citation>
    <scope>NUCLEOTIDE SEQUENCE [LARGE SCALE GENOMIC DNA]</scope>
    <source>
        <strain evidence="2 3">DSM 43194</strain>
    </source>
</reference>
<organism evidence="2 3">
    <name type="scientific">Prauserella rugosa</name>
    <dbReference type="NCBI Taxonomy" id="43354"/>
    <lineage>
        <taxon>Bacteria</taxon>
        <taxon>Bacillati</taxon>
        <taxon>Actinomycetota</taxon>
        <taxon>Actinomycetes</taxon>
        <taxon>Pseudonocardiales</taxon>
        <taxon>Pseudonocardiaceae</taxon>
        <taxon>Prauserella</taxon>
    </lineage>
</organism>
<dbReference type="EMBL" id="VLJV01000001">
    <property type="protein sequence ID" value="TWH20490.1"/>
    <property type="molecule type" value="Genomic_DNA"/>
</dbReference>
<evidence type="ECO:0000313" key="3">
    <source>
        <dbReference type="Proteomes" id="UP000317303"/>
    </source>
</evidence>
<dbReference type="RefSeq" id="WP_030533104.1">
    <property type="nucleotide sequence ID" value="NZ_JOIJ01000011.1"/>
</dbReference>
<accession>A0A660CA54</accession>
<dbReference type="CDD" id="cd02440">
    <property type="entry name" value="AdoMet_MTases"/>
    <property type="match status" value="1"/>
</dbReference>
<dbReference type="Pfam" id="PF01861">
    <property type="entry name" value="BpsA_C"/>
    <property type="match status" value="1"/>
</dbReference>
<sequence length="475" mass="51691">MNSVRQVFGVDAKSLRHAIALLSERQWLFDDLVRELAAPRRTVEELLQALGDDLERDGDRVRLRPDTAGAYREHAGSPHATDGLAKEVERHIAHVPPPLPALDHVQATADTVVRRARWLDEHYDLRTTRLTFLGDHDLTSLAVRALRPEADLTVIDVDDRILDYVDRQSSRTIHTVHADLRFGLPLSVMGKADVVFSDPPYTPEGMALFATRGLECLADPPAGRLVLAYGYSPRHPALGHRTQRALIGLGLAFESIVPGFHRYSGAQAIGSAADLYVCQPTTKARKGGRKTSKQTIYTRGAQSLEAGETTPELLEALRGLAGQNGLRVEERGADWTKPVATKPGTAVAVDLGADPGPWLLRILLGVNADRVAVLLPNSHPDLVDAAAQRALTGLIAPKYRLRLLRSTPDNTHAVVVAEPPASATGNTDAAARAVLTRAHARLGNIWPDAPDDVADQRLIDLPRHRVAEVRTELGD</sequence>
<name>A0A660CA54_9PSEU</name>
<dbReference type="GO" id="GO:0003676">
    <property type="term" value="F:nucleic acid binding"/>
    <property type="evidence" value="ECO:0007669"/>
    <property type="project" value="InterPro"/>
</dbReference>
<dbReference type="Proteomes" id="UP000317303">
    <property type="component" value="Unassembled WGS sequence"/>
</dbReference>
<dbReference type="InterPro" id="IPR002723">
    <property type="entry name" value="BpsA_C"/>
</dbReference>
<dbReference type="InterPro" id="IPR002052">
    <property type="entry name" value="DNA_methylase_N6_adenine_CS"/>
</dbReference>
<dbReference type="GO" id="GO:0008168">
    <property type="term" value="F:methyltransferase activity"/>
    <property type="evidence" value="ECO:0007669"/>
    <property type="project" value="InterPro"/>
</dbReference>
<dbReference type="Gene3D" id="3.40.50.150">
    <property type="entry name" value="Vaccinia Virus protein VP39"/>
    <property type="match status" value="1"/>
</dbReference>
<comment type="caution">
    <text evidence="2">The sequence shown here is derived from an EMBL/GenBank/DDBJ whole genome shotgun (WGS) entry which is preliminary data.</text>
</comment>
<dbReference type="OrthoDB" id="7593728at2"/>
<dbReference type="AlphaFoldDB" id="A0A660CA54"/>